<comment type="caution">
    <text evidence="1">The sequence shown here is derived from an EMBL/GenBank/DDBJ whole genome shotgun (WGS) entry which is preliminary data.</text>
</comment>
<dbReference type="GeneID" id="66308487"/>
<reference evidence="1 2" key="1">
    <citation type="journal article" date="2019" name="Nat. Med.">
        <title>A library of human gut bacterial isolates paired with longitudinal multiomics data enables mechanistic microbiome research.</title>
        <authorList>
            <person name="Poyet M."/>
            <person name="Groussin M."/>
            <person name="Gibbons S.M."/>
            <person name="Avila-Pacheco J."/>
            <person name="Jiang X."/>
            <person name="Kearney S.M."/>
            <person name="Perrotta A.R."/>
            <person name="Berdy B."/>
            <person name="Zhao S."/>
            <person name="Lieberman T.D."/>
            <person name="Swanson P.K."/>
            <person name="Smith M."/>
            <person name="Roesemann S."/>
            <person name="Alexander J.E."/>
            <person name="Rich S.A."/>
            <person name="Livny J."/>
            <person name="Vlamakis H."/>
            <person name="Clish C."/>
            <person name="Bullock K."/>
            <person name="Deik A."/>
            <person name="Scott J."/>
            <person name="Pierce K.A."/>
            <person name="Xavier R.J."/>
            <person name="Alm E.J."/>
        </authorList>
    </citation>
    <scope>NUCLEOTIDE SEQUENCE [LARGE SCALE GENOMIC DNA]</scope>
    <source>
        <strain evidence="1 2">BIOML-A6</strain>
    </source>
</reference>
<dbReference type="Pfam" id="PF14284">
    <property type="entry name" value="PcfJ"/>
    <property type="match status" value="1"/>
</dbReference>
<accession>A0A120A0S9</accession>
<dbReference type="AlphaFoldDB" id="A0A120A0S9"/>
<proteinExistence type="predicted"/>
<organism evidence="1 2">
    <name type="scientific">Bacteroides cellulosilyticus</name>
    <dbReference type="NCBI Taxonomy" id="246787"/>
    <lineage>
        <taxon>Bacteria</taxon>
        <taxon>Pseudomonadati</taxon>
        <taxon>Bacteroidota</taxon>
        <taxon>Bacteroidia</taxon>
        <taxon>Bacteroidales</taxon>
        <taxon>Bacteroidaceae</taxon>
        <taxon>Bacteroides</taxon>
    </lineage>
</organism>
<gene>
    <name evidence="1" type="ORF">F2Y81_24940</name>
</gene>
<protein>
    <submittedName>
        <fullName evidence="1">PcfJ-like protein</fullName>
    </submittedName>
</protein>
<dbReference type="EMBL" id="VVYV01000063">
    <property type="protein sequence ID" value="KAA5412729.1"/>
    <property type="molecule type" value="Genomic_DNA"/>
</dbReference>
<dbReference type="InterPro" id="IPR025586">
    <property type="entry name" value="PcfJ"/>
</dbReference>
<name>A0A120A0S9_9BACE</name>
<dbReference type="RefSeq" id="WP_060408459.1">
    <property type="nucleotide sequence ID" value="NZ_CABMLT010000027.1"/>
</dbReference>
<evidence type="ECO:0000313" key="2">
    <source>
        <dbReference type="Proteomes" id="UP000448877"/>
    </source>
</evidence>
<dbReference type="Proteomes" id="UP000448877">
    <property type="component" value="Unassembled WGS sequence"/>
</dbReference>
<evidence type="ECO:0000313" key="1">
    <source>
        <dbReference type="EMBL" id="KAA5412729.1"/>
    </source>
</evidence>
<sequence>MEPKTKLQKQVVVLHSKLPVITDYQKKWAEKVCFTLEGFYRAKKIWCTECGNVFEAKESYLSYSLLGTHCPCCGKHLKVTSCRKLKYSPQPQYFTIITTIQGFQVLRHYVISKSCRVGQPAELKINEAVQNWISPKGIEVIMSRSSSYCYGAYDHWYWSSDMEIRSDCGIKDKYHIWASYIKTLRLLPKLKYAGIDDNYHGIIPDILFKMLLRYPFVETLIKQGEKELLEYMEYNITQVGKYWPAIKIAKRHGFKVSKRIDLRMYFDYLEMSDAIGRDLRSPKYLCPANLKKAHDEVMKIKIKLDAKIAAEKKLQQALKDEKLYQKLKGKFLDIAFGDDLIRICVLPSVMDFLKEGMEMHHCVFANKYYRKEDSLVMSARIGDKRIETIEINLRTLDIVQSRGVCNNVTEYHDRIIGLVKKNIGLIRKKIAS</sequence>